<dbReference type="Gene3D" id="2.130.10.10">
    <property type="entry name" value="YVTN repeat-like/Quinoprotein amine dehydrogenase"/>
    <property type="match status" value="1"/>
</dbReference>
<dbReference type="InterPro" id="IPR015943">
    <property type="entry name" value="WD40/YVTN_repeat-like_dom_sf"/>
</dbReference>
<dbReference type="PANTHER" id="PTHR30344:SF1">
    <property type="entry name" value="6-PHOSPHOGLUCONOLACTONASE"/>
    <property type="match status" value="1"/>
</dbReference>
<dbReference type="PANTHER" id="PTHR30344">
    <property type="entry name" value="6-PHOSPHOGLUCONOLACTONASE-RELATED"/>
    <property type="match status" value="1"/>
</dbReference>
<dbReference type="Pfam" id="PF10282">
    <property type="entry name" value="Lactonase"/>
    <property type="match status" value="1"/>
</dbReference>
<dbReference type="InterPro" id="IPR050282">
    <property type="entry name" value="Cycloisomerase_2"/>
</dbReference>
<dbReference type="EMBL" id="NMUQ01000003">
    <property type="protein sequence ID" value="OXM13612.1"/>
    <property type="molecule type" value="Genomic_DNA"/>
</dbReference>
<protein>
    <submittedName>
        <fullName evidence="2">6-phosphogluconolactonase</fullName>
    </submittedName>
</protein>
<keyword evidence="3" id="KW-1185">Reference proteome</keyword>
<dbReference type="OrthoDB" id="9790815at2"/>
<comment type="similarity">
    <text evidence="1">Belongs to the cycloisomerase 2 family.</text>
</comment>
<evidence type="ECO:0000313" key="2">
    <source>
        <dbReference type="EMBL" id="OXM13612.1"/>
    </source>
</evidence>
<dbReference type="Proteomes" id="UP000215145">
    <property type="component" value="Unassembled WGS sequence"/>
</dbReference>
<reference evidence="2 3" key="1">
    <citation type="submission" date="2017-07" db="EMBL/GenBank/DDBJ databases">
        <title>Paenibacillus herberti R33 genome sequencing and assembly.</title>
        <authorList>
            <person name="Su W."/>
        </authorList>
    </citation>
    <scope>NUCLEOTIDE SEQUENCE [LARGE SCALE GENOMIC DNA]</scope>
    <source>
        <strain evidence="2 3">R33</strain>
    </source>
</reference>
<dbReference type="InterPro" id="IPR019405">
    <property type="entry name" value="Lactonase_7-beta_prop"/>
</dbReference>
<name>A0A229NUQ2_9BACL</name>
<dbReference type="InterPro" id="IPR011048">
    <property type="entry name" value="Haem_d1_sf"/>
</dbReference>
<proteinExistence type="inferred from homology"/>
<evidence type="ECO:0000256" key="1">
    <source>
        <dbReference type="ARBA" id="ARBA00005564"/>
    </source>
</evidence>
<comment type="caution">
    <text evidence="2">The sequence shown here is derived from an EMBL/GenBank/DDBJ whole genome shotgun (WGS) entry which is preliminary data.</text>
</comment>
<dbReference type="SUPFAM" id="SSF51004">
    <property type="entry name" value="C-terminal (heme d1) domain of cytochrome cd1-nitrite reductase"/>
    <property type="match status" value="1"/>
</dbReference>
<sequence>MICLANKLDIFYIGTYGKAADPTIYGCHFDKTSGNLSVFQRFAGIEQASFLAVHPGGRILYACSETGETRGEPSGSVHSLSIDPQTGELEALEDGLTYGEHPCYVSVSVEGDALYVANYSGGNAAVIPLSFEGRLEEPASSVIAGEGELGTLKDRQEKPHAHCIDPLPATPYVYVADLGTDSVYIHRRSVDGRSLLRTGSLRLEPGSGPRHIAVKEGLSYAYIIGELDSHVTVAQIGSEGKLEAVQRISALPQGFQGESWAADIHLSPDGRFLYVSNRGHDSIAAFSVNTENGRLSLIQHISTGGTYPRNFALSPDGEWLLAANQNSGSVNVFRRDPQTGLLEETDSLLNVPSPVCIRFL</sequence>
<accession>A0A229NUQ2</accession>
<organism evidence="2 3">
    <name type="scientific">Paenibacillus herberti</name>
    <dbReference type="NCBI Taxonomy" id="1619309"/>
    <lineage>
        <taxon>Bacteria</taxon>
        <taxon>Bacillati</taxon>
        <taxon>Bacillota</taxon>
        <taxon>Bacilli</taxon>
        <taxon>Bacillales</taxon>
        <taxon>Paenibacillaceae</taxon>
        <taxon>Paenibacillus</taxon>
    </lineage>
</organism>
<dbReference type="GO" id="GO:0005829">
    <property type="term" value="C:cytosol"/>
    <property type="evidence" value="ECO:0007669"/>
    <property type="project" value="TreeGrafter"/>
</dbReference>
<evidence type="ECO:0000313" key="3">
    <source>
        <dbReference type="Proteomes" id="UP000215145"/>
    </source>
</evidence>
<dbReference type="AlphaFoldDB" id="A0A229NUQ2"/>
<dbReference type="GO" id="GO:0017057">
    <property type="term" value="F:6-phosphogluconolactonase activity"/>
    <property type="evidence" value="ECO:0007669"/>
    <property type="project" value="TreeGrafter"/>
</dbReference>
<gene>
    <name evidence="2" type="ORF">CGZ75_21550</name>
</gene>